<reference evidence="3 5" key="1">
    <citation type="journal article" date="2016" name="Genome Announc.">
        <title>Complete Genome Sequence of the Amino Acid-Fermenting Clostridium propionicum X2 (DSM 1682).</title>
        <authorList>
            <person name="Poehlein A."/>
            <person name="Schlien K."/>
            <person name="Chowdhury N.P."/>
            <person name="Gottschalk G."/>
            <person name="Buckel W."/>
            <person name="Daniel R."/>
        </authorList>
    </citation>
    <scope>NUCLEOTIDE SEQUENCE [LARGE SCALE GENOMIC DNA]</scope>
    <source>
        <strain evidence="3 5">X2</strain>
    </source>
</reference>
<dbReference type="InterPro" id="IPR015946">
    <property type="entry name" value="KH_dom-like_a/b"/>
</dbReference>
<dbReference type="EMBL" id="FQUA01000003">
    <property type="protein sequence ID" value="SHE50808.1"/>
    <property type="molecule type" value="Genomic_DNA"/>
</dbReference>
<keyword evidence="2" id="KW-0963">Cytoplasm</keyword>
<dbReference type="InterPro" id="IPR020053">
    <property type="entry name" value="Ribosome-bd_factorA_CS"/>
</dbReference>
<evidence type="ECO:0000313" key="6">
    <source>
        <dbReference type="Proteomes" id="UP000184204"/>
    </source>
</evidence>
<dbReference type="GO" id="GO:0043024">
    <property type="term" value="F:ribosomal small subunit binding"/>
    <property type="evidence" value="ECO:0007669"/>
    <property type="project" value="TreeGrafter"/>
</dbReference>
<dbReference type="RefSeq" id="WP_066052305.1">
    <property type="nucleotide sequence ID" value="NZ_CP014223.1"/>
</dbReference>
<dbReference type="EMBL" id="CP014223">
    <property type="protein sequence ID" value="AMJ42072.1"/>
    <property type="molecule type" value="Genomic_DNA"/>
</dbReference>
<reference evidence="5" key="2">
    <citation type="submission" date="2016-01" db="EMBL/GenBank/DDBJ databases">
        <authorList>
            <person name="Poehlein A."/>
            <person name="Schlien K."/>
            <person name="Gottschalk G."/>
            <person name="Buckel W."/>
            <person name="Daniel R."/>
        </authorList>
    </citation>
    <scope>NUCLEOTIDE SEQUENCE [LARGE SCALE GENOMIC DNA]</scope>
    <source>
        <strain evidence="5">X2</strain>
    </source>
</reference>
<dbReference type="Pfam" id="PF02033">
    <property type="entry name" value="RBFA"/>
    <property type="match status" value="1"/>
</dbReference>
<dbReference type="GO" id="GO:0005829">
    <property type="term" value="C:cytosol"/>
    <property type="evidence" value="ECO:0007669"/>
    <property type="project" value="TreeGrafter"/>
</dbReference>
<dbReference type="NCBIfam" id="TIGR00082">
    <property type="entry name" value="rbfA"/>
    <property type="match status" value="1"/>
</dbReference>
<dbReference type="PANTHER" id="PTHR33515:SF1">
    <property type="entry name" value="RIBOSOME-BINDING FACTOR A, CHLOROPLASTIC-RELATED"/>
    <property type="match status" value="1"/>
</dbReference>
<dbReference type="InterPro" id="IPR000238">
    <property type="entry name" value="RbfA"/>
</dbReference>
<comment type="subunit">
    <text evidence="2">Monomer. Binds 30S ribosomal subunits, but not 50S ribosomal subunits or 70S ribosomes.</text>
</comment>
<dbReference type="OrthoDB" id="307788at2"/>
<dbReference type="Gene3D" id="3.30.300.20">
    <property type="match status" value="1"/>
</dbReference>
<dbReference type="KEGG" id="cpro:CPRO_25240"/>
<dbReference type="PROSITE" id="PS01319">
    <property type="entry name" value="RBFA"/>
    <property type="match status" value="1"/>
</dbReference>
<gene>
    <name evidence="2 3" type="primary">rbfA</name>
    <name evidence="3" type="ORF">CPRO_25240</name>
    <name evidence="4" type="ORF">SAMN02745151_00893</name>
</gene>
<evidence type="ECO:0000256" key="2">
    <source>
        <dbReference type="HAMAP-Rule" id="MF_00003"/>
    </source>
</evidence>
<comment type="similarity">
    <text evidence="2">Belongs to the RbfA family.</text>
</comment>
<evidence type="ECO:0000313" key="4">
    <source>
        <dbReference type="EMBL" id="SHE50808.1"/>
    </source>
</evidence>
<dbReference type="HAMAP" id="MF_00003">
    <property type="entry name" value="RbfA"/>
    <property type="match status" value="1"/>
</dbReference>
<organism evidence="4 6">
    <name type="scientific">Anaerotignum propionicum DSM 1682</name>
    <dbReference type="NCBI Taxonomy" id="991789"/>
    <lineage>
        <taxon>Bacteria</taxon>
        <taxon>Bacillati</taxon>
        <taxon>Bacillota</taxon>
        <taxon>Clostridia</taxon>
        <taxon>Lachnospirales</taxon>
        <taxon>Anaerotignaceae</taxon>
        <taxon>Anaerotignum</taxon>
    </lineage>
</organism>
<comment type="subcellular location">
    <subcellularLocation>
        <location evidence="2">Cytoplasm</location>
    </subcellularLocation>
</comment>
<evidence type="ECO:0000313" key="3">
    <source>
        <dbReference type="EMBL" id="AMJ42072.1"/>
    </source>
</evidence>
<keyword evidence="5" id="KW-1185">Reference proteome</keyword>
<comment type="function">
    <text evidence="2">One of several proteins that assist in the late maturation steps of the functional core of the 30S ribosomal subunit. Associates with free 30S ribosomal subunits (but not with 30S subunits that are part of 70S ribosomes or polysomes). Required for efficient processing of 16S rRNA. May interact with the 5'-terminal helix region of 16S rRNA.</text>
</comment>
<keyword evidence="1 2" id="KW-0690">Ribosome biogenesis</keyword>
<protein>
    <recommendedName>
        <fullName evidence="2">Ribosome-binding factor A</fullName>
    </recommendedName>
</protein>
<dbReference type="PANTHER" id="PTHR33515">
    <property type="entry name" value="RIBOSOME-BINDING FACTOR A, CHLOROPLASTIC-RELATED"/>
    <property type="match status" value="1"/>
</dbReference>
<reference evidence="6" key="4">
    <citation type="submission" date="2016-11" db="EMBL/GenBank/DDBJ databases">
        <authorList>
            <person name="Jaros S."/>
            <person name="Januszkiewicz K."/>
            <person name="Wedrychowicz H."/>
        </authorList>
    </citation>
    <scope>NUCLEOTIDE SEQUENCE [LARGE SCALE GENOMIC DNA]</scope>
    <source>
        <strain evidence="6">DSM 1682</strain>
    </source>
</reference>
<dbReference type="AlphaFoldDB" id="A0A0X8VE81"/>
<dbReference type="InterPro" id="IPR023799">
    <property type="entry name" value="RbfA_dom_sf"/>
</dbReference>
<proteinExistence type="inferred from homology"/>
<name>A0A0X8VE81_ANAPI</name>
<dbReference type="SUPFAM" id="SSF89919">
    <property type="entry name" value="Ribosome-binding factor A, RbfA"/>
    <property type="match status" value="1"/>
</dbReference>
<sequence length="127" mass="14490">MKNNTRISRVNDEILKELSQIIRGELKDPRIGSMTSVIRVETTSDLKYCKVYVSVLGNDEEKSSVMQGLKNAAGFVRRLIAQRINLRITPEFTFKLDESAEYAIHMNQLISQISKDLKEKEANEGNE</sequence>
<dbReference type="Proteomes" id="UP000068026">
    <property type="component" value="Chromosome"/>
</dbReference>
<accession>A0A0X8VE81</accession>
<dbReference type="Proteomes" id="UP000184204">
    <property type="component" value="Unassembled WGS sequence"/>
</dbReference>
<evidence type="ECO:0000256" key="1">
    <source>
        <dbReference type="ARBA" id="ARBA00022517"/>
    </source>
</evidence>
<reference evidence="4" key="3">
    <citation type="submission" date="2016-11" db="EMBL/GenBank/DDBJ databases">
        <authorList>
            <person name="Varghese N."/>
            <person name="Submissions S."/>
        </authorList>
    </citation>
    <scope>NUCLEOTIDE SEQUENCE</scope>
    <source>
        <strain evidence="4">DSM 1682</strain>
    </source>
</reference>
<dbReference type="GO" id="GO:0030490">
    <property type="term" value="P:maturation of SSU-rRNA"/>
    <property type="evidence" value="ECO:0007669"/>
    <property type="project" value="UniProtKB-UniRule"/>
</dbReference>
<evidence type="ECO:0000313" key="5">
    <source>
        <dbReference type="Proteomes" id="UP000068026"/>
    </source>
</evidence>